<dbReference type="AlphaFoldDB" id="A0A6S6W6J3"/>
<evidence type="ECO:0008006" key="3">
    <source>
        <dbReference type="Google" id="ProtNLM"/>
    </source>
</evidence>
<evidence type="ECO:0000313" key="2">
    <source>
        <dbReference type="Proteomes" id="UP000472372"/>
    </source>
</evidence>
<reference evidence="1" key="1">
    <citation type="submission" date="2021-02" db="EMBL/GenBank/DDBJ databases">
        <authorList>
            <person name="Syme A R."/>
            <person name="Syme A R."/>
            <person name="Moolhuijzen P."/>
        </authorList>
    </citation>
    <scope>NUCLEOTIDE SEQUENCE</scope>
    <source>
        <strain evidence="1">W1-1</strain>
    </source>
</reference>
<dbReference type="EMBL" id="HG992982">
    <property type="protein sequence ID" value="CAE7189286.1"/>
    <property type="molecule type" value="Genomic_DNA"/>
</dbReference>
<evidence type="ECO:0000313" key="1">
    <source>
        <dbReference type="EMBL" id="CAE7189286.1"/>
    </source>
</evidence>
<dbReference type="Proteomes" id="UP000472372">
    <property type="component" value="Chromosome 6"/>
</dbReference>
<gene>
    <name evidence="1" type="ORF">PTTW11_07451</name>
</gene>
<sequence>MLAKTAFLASTLLLPHASTTAPYPLPNSTYPSNSTLCTLDPPLCHGTPTAPAPEYICHHVFPTDLTVVNSRYPNYTTDHLHRSHDFFMLRRQRKDQGEIATQVQFNGLPITTSGLTCRLEFVLPNPQLQRISGPNPSFNVYRVEREARALATWETYEKDAGALFFGAVNGEREALERTRRVGGGVAAVNSTACNATMAFTMAMMYDSEEPNYWQFTNVAPPAFPVQGFRVVYGC</sequence>
<organism evidence="1 2">
    <name type="scientific">Pyrenophora teres f. teres</name>
    <dbReference type="NCBI Taxonomy" id="97479"/>
    <lineage>
        <taxon>Eukaryota</taxon>
        <taxon>Fungi</taxon>
        <taxon>Dikarya</taxon>
        <taxon>Ascomycota</taxon>
        <taxon>Pezizomycotina</taxon>
        <taxon>Dothideomycetes</taxon>
        <taxon>Pleosporomycetidae</taxon>
        <taxon>Pleosporales</taxon>
        <taxon>Pleosporineae</taxon>
        <taxon>Pleosporaceae</taxon>
        <taxon>Pyrenophora</taxon>
    </lineage>
</organism>
<accession>A0A6S6W6J3</accession>
<protein>
    <recommendedName>
        <fullName evidence="3">Ubiquitin 3 binding protein But2 C-terminal domain-containing protein</fullName>
    </recommendedName>
</protein>
<name>A0A6S6W6J3_9PLEO</name>
<proteinExistence type="predicted"/>